<gene>
    <name evidence="1" type="ORF">M431DRAFT_509084</name>
</gene>
<dbReference type="AlphaFoldDB" id="A0A2T4AAG9"/>
<keyword evidence="2" id="KW-1185">Reference proteome</keyword>
<dbReference type="EMBL" id="KZ679681">
    <property type="protein sequence ID" value="PTB54079.1"/>
    <property type="molecule type" value="Genomic_DNA"/>
</dbReference>
<protein>
    <submittedName>
        <fullName evidence="1">Uncharacterized protein</fullName>
    </submittedName>
</protein>
<accession>A0A2T4AAG9</accession>
<evidence type="ECO:0000313" key="1">
    <source>
        <dbReference type="EMBL" id="PTB54079.1"/>
    </source>
</evidence>
<proteinExistence type="predicted"/>
<evidence type="ECO:0000313" key="2">
    <source>
        <dbReference type="Proteomes" id="UP000241690"/>
    </source>
</evidence>
<sequence length="162" mass="18190">MPYDAATQAYERVSHQLDQVSPGPASRFSKPSFCFFYSARLRQRYWLCDMNLTANQTSPRFVKNDRQAFSGKPYVSQDGDLHQFSWSIAMSLPRAGGKQTISTSTCSYMFVLCSDGVLVKRGPSISSSEPRPPALFFYIHAQNNTVCHPLRQGRSAAFPFVS</sequence>
<dbReference type="GeneID" id="36627797"/>
<reference evidence="1 2" key="1">
    <citation type="submission" date="2016-07" db="EMBL/GenBank/DDBJ databases">
        <title>Multiple horizontal gene transfer events from other fungi enriched the ability of initially mycotrophic Trichoderma (Ascomycota) to feed on dead plant biomass.</title>
        <authorList>
            <consortium name="DOE Joint Genome Institute"/>
            <person name="Aerts A."/>
            <person name="Atanasova L."/>
            <person name="Chenthamara K."/>
            <person name="Zhang J."/>
            <person name="Grujic M."/>
            <person name="Henrissat B."/>
            <person name="Kuo A."/>
            <person name="Salamov A."/>
            <person name="Lipzen A."/>
            <person name="Labutti K."/>
            <person name="Barry K."/>
            <person name="Miao Y."/>
            <person name="Rahimi M.J."/>
            <person name="Shen Q."/>
            <person name="Grigoriev I.V."/>
            <person name="Kubicek C.P."/>
            <person name="Druzhinina I.S."/>
        </authorList>
    </citation>
    <scope>NUCLEOTIDE SEQUENCE [LARGE SCALE GENOMIC DNA]</scope>
    <source>
        <strain evidence="1 2">CBS 226.95</strain>
    </source>
</reference>
<dbReference type="RefSeq" id="XP_024773756.1">
    <property type="nucleotide sequence ID" value="XM_024919228.1"/>
</dbReference>
<organism evidence="1 2">
    <name type="scientific">Trichoderma harzianum CBS 226.95</name>
    <dbReference type="NCBI Taxonomy" id="983964"/>
    <lineage>
        <taxon>Eukaryota</taxon>
        <taxon>Fungi</taxon>
        <taxon>Dikarya</taxon>
        <taxon>Ascomycota</taxon>
        <taxon>Pezizomycotina</taxon>
        <taxon>Sordariomycetes</taxon>
        <taxon>Hypocreomycetidae</taxon>
        <taxon>Hypocreales</taxon>
        <taxon>Hypocreaceae</taxon>
        <taxon>Trichoderma</taxon>
    </lineage>
</organism>
<dbReference type="Proteomes" id="UP000241690">
    <property type="component" value="Unassembled WGS sequence"/>
</dbReference>
<name>A0A2T4AAG9_TRIHA</name>